<organism evidence="2 3">
    <name type="scientific">Aphanomyces stellatus</name>
    <dbReference type="NCBI Taxonomy" id="120398"/>
    <lineage>
        <taxon>Eukaryota</taxon>
        <taxon>Sar</taxon>
        <taxon>Stramenopiles</taxon>
        <taxon>Oomycota</taxon>
        <taxon>Saprolegniomycetes</taxon>
        <taxon>Saprolegniales</taxon>
        <taxon>Verrucalvaceae</taxon>
        <taxon>Aphanomyces</taxon>
    </lineage>
</organism>
<reference evidence="2 3" key="1">
    <citation type="submission" date="2019-03" db="EMBL/GenBank/DDBJ databases">
        <authorList>
            <person name="Gaulin E."/>
            <person name="Dumas B."/>
        </authorList>
    </citation>
    <scope>NUCLEOTIDE SEQUENCE [LARGE SCALE GENOMIC DNA]</scope>
    <source>
        <strain evidence="2">CBS 568.67</strain>
    </source>
</reference>
<dbReference type="OrthoDB" id="341587at2759"/>
<proteinExistence type="predicted"/>
<protein>
    <submittedName>
        <fullName evidence="2">Aste57867_11867 protein</fullName>
    </submittedName>
</protein>
<reference evidence="1" key="2">
    <citation type="submission" date="2019-06" db="EMBL/GenBank/DDBJ databases">
        <title>Genomics analysis of Aphanomyces spp. identifies a new class of oomycete effector associated with host adaptation.</title>
        <authorList>
            <person name="Gaulin E."/>
        </authorList>
    </citation>
    <scope>NUCLEOTIDE SEQUENCE</scope>
    <source>
        <strain evidence="1">CBS 578.67</strain>
    </source>
</reference>
<keyword evidence="3" id="KW-1185">Reference proteome</keyword>
<sequence>MLSSPARRTLLESVIDSYPHVQVLVQCDWRSKLARRPPLPVSSEAWLDKWIQLRITHLTVKNDTDPLALSAGATPAFYLALSHCRHLSSVTFEVACSFAAVFHFAASSSLLVDLDLINMWDAESAKIGATQRAQATQWLTSNAPVRQFGFSFMQLDTAVPVAVQKALLTALCISCTEVQSPA</sequence>
<gene>
    <name evidence="2" type="primary">Aste57867_11867</name>
    <name evidence="1" type="ORF">As57867_011822</name>
    <name evidence="2" type="ORF">ASTE57867_11867</name>
</gene>
<evidence type="ECO:0000313" key="3">
    <source>
        <dbReference type="Proteomes" id="UP000332933"/>
    </source>
</evidence>
<dbReference type="AlphaFoldDB" id="A0A485KW30"/>
<accession>A0A485KW30</accession>
<dbReference type="EMBL" id="VJMH01005318">
    <property type="protein sequence ID" value="KAF0697444.1"/>
    <property type="molecule type" value="Genomic_DNA"/>
</dbReference>
<dbReference type="Proteomes" id="UP000332933">
    <property type="component" value="Unassembled WGS sequence"/>
</dbReference>
<evidence type="ECO:0000313" key="1">
    <source>
        <dbReference type="EMBL" id="KAF0697444.1"/>
    </source>
</evidence>
<name>A0A485KW30_9STRA</name>
<evidence type="ECO:0000313" key="2">
    <source>
        <dbReference type="EMBL" id="VFT88722.1"/>
    </source>
</evidence>
<dbReference type="EMBL" id="CAADRA010005339">
    <property type="protein sequence ID" value="VFT88722.1"/>
    <property type="molecule type" value="Genomic_DNA"/>
</dbReference>